<organism evidence="2 3">
    <name type="scientific">Verticiella sediminum</name>
    <dbReference type="NCBI Taxonomy" id="1247510"/>
    <lineage>
        <taxon>Bacteria</taxon>
        <taxon>Pseudomonadati</taxon>
        <taxon>Pseudomonadota</taxon>
        <taxon>Betaproteobacteria</taxon>
        <taxon>Burkholderiales</taxon>
        <taxon>Alcaligenaceae</taxon>
        <taxon>Verticiella</taxon>
    </lineage>
</organism>
<dbReference type="OrthoDB" id="9804774at2"/>
<keyword evidence="3" id="KW-1185">Reference proteome</keyword>
<dbReference type="PROSITE" id="PS00061">
    <property type="entry name" value="ADH_SHORT"/>
    <property type="match status" value="1"/>
</dbReference>
<gene>
    <name evidence="2" type="ORF">FOZ76_14350</name>
</gene>
<dbReference type="InterPro" id="IPR057326">
    <property type="entry name" value="KR_dom"/>
</dbReference>
<evidence type="ECO:0000313" key="2">
    <source>
        <dbReference type="EMBL" id="TSH93469.1"/>
    </source>
</evidence>
<dbReference type="InterPro" id="IPR036291">
    <property type="entry name" value="NAD(P)-bd_dom_sf"/>
</dbReference>
<dbReference type="Gene3D" id="3.40.50.720">
    <property type="entry name" value="NAD(P)-binding Rossmann-like Domain"/>
    <property type="match status" value="1"/>
</dbReference>
<dbReference type="PRINTS" id="PR00080">
    <property type="entry name" value="SDRFAMILY"/>
</dbReference>
<dbReference type="EMBL" id="VLTJ01000028">
    <property type="protein sequence ID" value="TSH93469.1"/>
    <property type="molecule type" value="Genomic_DNA"/>
</dbReference>
<sequence>MVDKVVIVTGGGGALGKAIAAAMAAEGASVVVNDLGVSLKGEGGSSTVADMVAAEITSAGGRAIGDATSITTFDNAQQIVQRAVDTFGRVDAVVNSAGILRDAIFHKMEEAEFDAVMKVHLYGAWNMSRAAAPHFRQQGSGAFVHMTSAAGLIGSIGQANYAAAKMGIVGLSRSIAMEMQRFGVRSNCIAPHAFGRMIESVPGLSPEQQEAYMAKRRATTRADQVAPLAVFLCSDGAKDISGQIFGARGNEVYLYSQPRPIRVLQRGDGWTSQSLASTLPGAWRSSLTPLERTRDVFPWDAV</sequence>
<dbReference type="InterPro" id="IPR051687">
    <property type="entry name" value="Peroxisomal_Beta-Oxidation"/>
</dbReference>
<dbReference type="Proteomes" id="UP000318405">
    <property type="component" value="Unassembled WGS sequence"/>
</dbReference>
<dbReference type="AlphaFoldDB" id="A0A556AKQ6"/>
<dbReference type="Pfam" id="PF13561">
    <property type="entry name" value="adh_short_C2"/>
    <property type="match status" value="1"/>
</dbReference>
<evidence type="ECO:0000313" key="3">
    <source>
        <dbReference type="Proteomes" id="UP000318405"/>
    </source>
</evidence>
<dbReference type="SUPFAM" id="SSF51735">
    <property type="entry name" value="NAD(P)-binding Rossmann-fold domains"/>
    <property type="match status" value="1"/>
</dbReference>
<protein>
    <submittedName>
        <fullName evidence="2">SDR family oxidoreductase</fullName>
    </submittedName>
</protein>
<dbReference type="PANTHER" id="PTHR45024:SF3">
    <property type="entry name" value="BLL2957 PROTEIN"/>
    <property type="match status" value="1"/>
</dbReference>
<name>A0A556AKQ6_9BURK</name>
<dbReference type="PRINTS" id="PR00081">
    <property type="entry name" value="GDHRDH"/>
</dbReference>
<evidence type="ECO:0000259" key="1">
    <source>
        <dbReference type="SMART" id="SM00822"/>
    </source>
</evidence>
<accession>A0A556AKQ6</accession>
<reference evidence="2 3" key="1">
    <citation type="submission" date="2019-07" db="EMBL/GenBank/DDBJ databases">
        <title>Qingshengfaniella alkalisoli gen. nov., sp. nov., isolated from saline soil.</title>
        <authorList>
            <person name="Xu L."/>
            <person name="Huang X.-X."/>
            <person name="Sun J.-Q."/>
        </authorList>
    </citation>
    <scope>NUCLEOTIDE SEQUENCE [LARGE SCALE GENOMIC DNA]</scope>
    <source>
        <strain evidence="2 3">DSM 27279</strain>
    </source>
</reference>
<dbReference type="InterPro" id="IPR020904">
    <property type="entry name" value="Sc_DH/Rdtase_CS"/>
</dbReference>
<feature type="domain" description="Ketoreductase" evidence="1">
    <location>
        <begin position="4"/>
        <end position="200"/>
    </location>
</feature>
<proteinExistence type="predicted"/>
<dbReference type="InterPro" id="IPR002347">
    <property type="entry name" value="SDR_fam"/>
</dbReference>
<comment type="caution">
    <text evidence="2">The sequence shown here is derived from an EMBL/GenBank/DDBJ whole genome shotgun (WGS) entry which is preliminary data.</text>
</comment>
<dbReference type="PANTHER" id="PTHR45024">
    <property type="entry name" value="DEHYDROGENASES, SHORT CHAIN"/>
    <property type="match status" value="1"/>
</dbReference>
<dbReference type="SMART" id="SM00822">
    <property type="entry name" value="PKS_KR"/>
    <property type="match status" value="1"/>
</dbReference>